<proteinExistence type="predicted"/>
<keyword evidence="1" id="KW-1133">Transmembrane helix</keyword>
<evidence type="ECO:0000313" key="3">
    <source>
        <dbReference type="Proteomes" id="UP000032024"/>
    </source>
</evidence>
<keyword evidence="1" id="KW-0472">Membrane</keyword>
<keyword evidence="3" id="KW-1185">Reference proteome</keyword>
<dbReference type="Proteomes" id="UP000032024">
    <property type="component" value="Chromosome"/>
</dbReference>
<evidence type="ECO:0000256" key="1">
    <source>
        <dbReference type="SAM" id="Phobius"/>
    </source>
</evidence>
<sequence length="69" mass="7877">MFGIIQFGIPIVCWLHYGFSFSILLKSKNNMGLNKIYHTSKGNEDCKILFFRIAVAARHMNSFPRADPA</sequence>
<dbReference type="EMBL" id="CP010525">
    <property type="protein sequence ID" value="AJO23064.1"/>
    <property type="molecule type" value="Genomic_DNA"/>
</dbReference>
<feature type="transmembrane region" description="Helical" evidence="1">
    <location>
        <begin position="6"/>
        <end position="25"/>
    </location>
</feature>
<name>A0AAN0T6U2_HEYCO</name>
<dbReference type="AlphaFoldDB" id="A0AAN0T6U2"/>
<evidence type="ECO:0000313" key="2">
    <source>
        <dbReference type="EMBL" id="AJO23064.1"/>
    </source>
</evidence>
<gene>
    <name evidence="2" type="ORF">SB48_HM08orf03583</name>
</gene>
<organism evidence="2 3">
    <name type="scientific">Heyndrickxia coagulans</name>
    <name type="common">Weizmannia coagulans</name>
    <dbReference type="NCBI Taxonomy" id="1398"/>
    <lineage>
        <taxon>Bacteria</taxon>
        <taxon>Bacillati</taxon>
        <taxon>Bacillota</taxon>
        <taxon>Bacilli</taxon>
        <taxon>Bacillales</taxon>
        <taxon>Bacillaceae</taxon>
        <taxon>Heyndrickxia</taxon>
    </lineage>
</organism>
<keyword evidence="1" id="KW-0812">Transmembrane</keyword>
<reference evidence="3" key="1">
    <citation type="submission" date="2015-01" db="EMBL/GenBank/DDBJ databases">
        <title>Comparative genome analysis of Bacillus coagulans HM-08, Clostridium butyricum HM-68, Bacillus subtilis HM-66 and Bacillus paralicheniformis BL-09.</title>
        <authorList>
            <person name="Zhang H."/>
        </authorList>
    </citation>
    <scope>NUCLEOTIDE SEQUENCE [LARGE SCALE GENOMIC DNA]</scope>
    <source>
        <strain evidence="3">HM-08</strain>
    </source>
</reference>
<accession>A0AAN0T6U2</accession>
<protein>
    <submittedName>
        <fullName evidence="2">Uncharacterized protein</fullName>
    </submittedName>
</protein>